<feature type="transmembrane region" description="Helical" evidence="1">
    <location>
        <begin position="73"/>
        <end position="89"/>
    </location>
</feature>
<name>A0A2S6H114_9PSEU</name>
<keyword evidence="1" id="KW-1133">Transmembrane helix</keyword>
<feature type="transmembrane region" description="Helical" evidence="1">
    <location>
        <begin position="47"/>
        <end position="67"/>
    </location>
</feature>
<protein>
    <submittedName>
        <fullName evidence="2">Uncharacterized protein</fullName>
    </submittedName>
</protein>
<reference evidence="2 3" key="1">
    <citation type="submission" date="2018-02" db="EMBL/GenBank/DDBJ databases">
        <title>Genomic Encyclopedia of Archaeal and Bacterial Type Strains, Phase II (KMG-II): from individual species to whole genera.</title>
        <authorList>
            <person name="Goeker M."/>
        </authorList>
    </citation>
    <scope>NUCLEOTIDE SEQUENCE [LARGE SCALE GENOMIC DNA]</scope>
    <source>
        <strain evidence="2 3">YU 961-1</strain>
    </source>
</reference>
<evidence type="ECO:0000313" key="2">
    <source>
        <dbReference type="EMBL" id="PPK71121.1"/>
    </source>
</evidence>
<sequence>MAPARSPRDMMGRGVYAVARSERARVDFTLDVAEVQSLRREVVTRTAVASGLVVVEVVGLVLGAALVERAPGVLVGLAVVSSCLWLLWLDHAIHAQKVMAYLEAELAPRLSQVAGRPVLGWESYRYQLDGSGSARTPRSPDGRGIEHTLRPEWHSQVLFGLAPLALGATYAVTSHNGSMWLAGLGA</sequence>
<evidence type="ECO:0000256" key="1">
    <source>
        <dbReference type="SAM" id="Phobius"/>
    </source>
</evidence>
<keyword evidence="3" id="KW-1185">Reference proteome</keyword>
<dbReference type="EMBL" id="PTIX01000001">
    <property type="protein sequence ID" value="PPK71121.1"/>
    <property type="molecule type" value="Genomic_DNA"/>
</dbReference>
<gene>
    <name evidence="2" type="ORF">CLV40_101310</name>
</gene>
<organism evidence="2 3">
    <name type="scientific">Actinokineospora auranticolor</name>
    <dbReference type="NCBI Taxonomy" id="155976"/>
    <lineage>
        <taxon>Bacteria</taxon>
        <taxon>Bacillati</taxon>
        <taxon>Actinomycetota</taxon>
        <taxon>Actinomycetes</taxon>
        <taxon>Pseudonocardiales</taxon>
        <taxon>Pseudonocardiaceae</taxon>
        <taxon>Actinokineospora</taxon>
    </lineage>
</organism>
<evidence type="ECO:0000313" key="3">
    <source>
        <dbReference type="Proteomes" id="UP000239203"/>
    </source>
</evidence>
<comment type="caution">
    <text evidence="2">The sequence shown here is derived from an EMBL/GenBank/DDBJ whole genome shotgun (WGS) entry which is preliminary data.</text>
</comment>
<accession>A0A2S6H114</accession>
<keyword evidence="1" id="KW-0812">Transmembrane</keyword>
<dbReference type="Proteomes" id="UP000239203">
    <property type="component" value="Unassembled WGS sequence"/>
</dbReference>
<dbReference type="AlphaFoldDB" id="A0A2S6H114"/>
<proteinExistence type="predicted"/>
<keyword evidence="1" id="KW-0472">Membrane</keyword>